<dbReference type="AlphaFoldDB" id="A0A2A6BVE3"/>
<organism evidence="2 3">
    <name type="scientific">Pristionchus pacificus</name>
    <name type="common">Parasitic nematode worm</name>
    <dbReference type="NCBI Taxonomy" id="54126"/>
    <lineage>
        <taxon>Eukaryota</taxon>
        <taxon>Metazoa</taxon>
        <taxon>Ecdysozoa</taxon>
        <taxon>Nematoda</taxon>
        <taxon>Chromadorea</taxon>
        <taxon>Rhabditida</taxon>
        <taxon>Rhabditina</taxon>
        <taxon>Diplogasteromorpha</taxon>
        <taxon>Diplogasteroidea</taxon>
        <taxon>Neodiplogasteridae</taxon>
        <taxon>Pristionchus</taxon>
    </lineage>
</organism>
<evidence type="ECO:0000313" key="2">
    <source>
        <dbReference type="EnsemblMetazoa" id="PPA40266.1"/>
    </source>
</evidence>
<feature type="region of interest" description="Disordered" evidence="1">
    <location>
        <begin position="57"/>
        <end position="86"/>
    </location>
</feature>
<proteinExistence type="predicted"/>
<evidence type="ECO:0000313" key="3">
    <source>
        <dbReference type="Proteomes" id="UP000005239"/>
    </source>
</evidence>
<sequence length="86" mass="9747">MEDLTPDCECEYYGDKSSIVSQQSNIINGVNGEAKQYKLLPPKKLANGRVQYVSMFNENSDYSDDNDNDFVGEPKESKTEDKMDPK</sequence>
<accession>A0A8R1Z138</accession>
<protein>
    <submittedName>
        <fullName evidence="2">Uncharacterized protein</fullName>
    </submittedName>
</protein>
<feature type="compositionally biased region" description="Acidic residues" evidence="1">
    <location>
        <begin position="61"/>
        <end position="70"/>
    </location>
</feature>
<gene>
    <name evidence="2" type="primary">WBGene00278635</name>
</gene>
<accession>A0A2A6BVE3</accession>
<feature type="compositionally biased region" description="Basic and acidic residues" evidence="1">
    <location>
        <begin position="72"/>
        <end position="86"/>
    </location>
</feature>
<dbReference type="Proteomes" id="UP000005239">
    <property type="component" value="Unassembled WGS sequence"/>
</dbReference>
<reference evidence="2" key="2">
    <citation type="submission" date="2022-06" db="UniProtKB">
        <authorList>
            <consortium name="EnsemblMetazoa"/>
        </authorList>
    </citation>
    <scope>IDENTIFICATION</scope>
    <source>
        <strain evidence="2">PS312</strain>
    </source>
</reference>
<evidence type="ECO:0000256" key="1">
    <source>
        <dbReference type="SAM" id="MobiDB-lite"/>
    </source>
</evidence>
<dbReference type="EnsemblMetazoa" id="PPA40266.1">
    <property type="protein sequence ID" value="PPA40266.1"/>
    <property type="gene ID" value="WBGene00278635"/>
</dbReference>
<name>A0A2A6BVE3_PRIPA</name>
<keyword evidence="3" id="KW-1185">Reference proteome</keyword>
<reference evidence="3" key="1">
    <citation type="journal article" date="2008" name="Nat. Genet.">
        <title>The Pristionchus pacificus genome provides a unique perspective on nematode lifestyle and parasitism.</title>
        <authorList>
            <person name="Dieterich C."/>
            <person name="Clifton S.W."/>
            <person name="Schuster L.N."/>
            <person name="Chinwalla A."/>
            <person name="Delehaunty K."/>
            <person name="Dinkelacker I."/>
            <person name="Fulton L."/>
            <person name="Fulton R."/>
            <person name="Godfrey J."/>
            <person name="Minx P."/>
            <person name="Mitreva M."/>
            <person name="Roeseler W."/>
            <person name="Tian H."/>
            <person name="Witte H."/>
            <person name="Yang S.P."/>
            <person name="Wilson R.K."/>
            <person name="Sommer R.J."/>
        </authorList>
    </citation>
    <scope>NUCLEOTIDE SEQUENCE [LARGE SCALE GENOMIC DNA]</scope>
    <source>
        <strain evidence="3">PS312</strain>
    </source>
</reference>